<gene>
    <name evidence="2" type="ORF">QJU93_09845</name>
</gene>
<evidence type="ECO:0000313" key="2">
    <source>
        <dbReference type="EMBL" id="MDP8173656.1"/>
    </source>
</evidence>
<organism evidence="2 3">
    <name type="scientific">Phocoenobacter skyensis</name>
    <dbReference type="NCBI Taxonomy" id="97481"/>
    <lineage>
        <taxon>Bacteria</taxon>
        <taxon>Pseudomonadati</taxon>
        <taxon>Pseudomonadota</taxon>
        <taxon>Gammaproteobacteria</taxon>
        <taxon>Pasteurellales</taxon>
        <taxon>Pasteurellaceae</taxon>
        <taxon>Phocoenobacter</taxon>
    </lineage>
</organism>
<comment type="caution">
    <text evidence="2">The sequence shown here is derived from an EMBL/GenBank/DDBJ whole genome shotgun (WGS) entry which is preliminary data.</text>
</comment>
<reference evidence="2" key="1">
    <citation type="journal article" date="2023" name="Front. Microbiol.">
        <title>Phylogeography and host specificity of Pasteurellaceae pathogenic to sea-farmed fish in the north-east Atlantic.</title>
        <authorList>
            <person name="Gulla S."/>
            <person name="Colquhoun D.J."/>
            <person name="Olsen A.B."/>
            <person name="Spilsberg B."/>
            <person name="Lagesen K."/>
            <person name="Aakesson C.P."/>
            <person name="Strom S."/>
            <person name="Manji F."/>
            <person name="Birkbeck T.H."/>
            <person name="Nilsen H.K."/>
        </authorList>
    </citation>
    <scope>NUCLEOTIDE SEQUENCE</scope>
    <source>
        <strain evidence="2">TW16_20</strain>
    </source>
</reference>
<protein>
    <submittedName>
        <fullName evidence="2">Uncharacterized protein</fullName>
    </submittedName>
</protein>
<dbReference type="Proteomes" id="UP001236239">
    <property type="component" value="Unassembled WGS sequence"/>
</dbReference>
<feature type="region of interest" description="Disordered" evidence="1">
    <location>
        <begin position="131"/>
        <end position="152"/>
    </location>
</feature>
<proteinExistence type="predicted"/>
<name>A0AAJ6NBC1_9PAST</name>
<evidence type="ECO:0000313" key="3">
    <source>
        <dbReference type="Proteomes" id="UP001236239"/>
    </source>
</evidence>
<dbReference type="RefSeq" id="WP_306384668.1">
    <property type="nucleotide sequence ID" value="NZ_JASAYN010000001.1"/>
</dbReference>
<evidence type="ECO:0000256" key="1">
    <source>
        <dbReference type="SAM" id="MobiDB-lite"/>
    </source>
</evidence>
<sequence length="152" mass="18031">MAIQTQQNDEMMLHPLIRAELHKQRKWVEEQRKQGATTSQKMWNALNVMLLNLRKNIKPIEQDQYRTERKFNSLSTELKEFILQTARIDKQPNDLASFSSVERDKIATAIYRMRKIQEVFPSKMLKKEFQKIAPKMPTTPKQSEEDLWLAQA</sequence>
<accession>A0AAJ6NBC1</accession>
<dbReference type="AlphaFoldDB" id="A0AAJ6NBC1"/>
<dbReference type="EMBL" id="JASAYQ010000021">
    <property type="protein sequence ID" value="MDP8173656.1"/>
    <property type="molecule type" value="Genomic_DNA"/>
</dbReference>